<feature type="transmembrane region" description="Helical" evidence="1">
    <location>
        <begin position="336"/>
        <end position="362"/>
    </location>
</feature>
<keyword evidence="4" id="KW-1185">Reference proteome</keyword>
<evidence type="ECO:0000256" key="1">
    <source>
        <dbReference type="SAM" id="Phobius"/>
    </source>
</evidence>
<dbReference type="Proteomes" id="UP000834106">
    <property type="component" value="Chromosome 8"/>
</dbReference>
<dbReference type="InterPro" id="IPR036770">
    <property type="entry name" value="Ankyrin_rpt-contain_sf"/>
</dbReference>
<feature type="transmembrane region" description="Helical" evidence="1">
    <location>
        <begin position="374"/>
        <end position="404"/>
    </location>
</feature>
<dbReference type="Gene3D" id="1.25.40.20">
    <property type="entry name" value="Ankyrin repeat-containing domain"/>
    <property type="match status" value="1"/>
</dbReference>
<keyword evidence="1" id="KW-0812">Transmembrane</keyword>
<dbReference type="InterPro" id="IPR002110">
    <property type="entry name" value="Ankyrin_rpt"/>
</dbReference>
<evidence type="ECO:0000313" key="4">
    <source>
        <dbReference type="Proteomes" id="UP000834106"/>
    </source>
</evidence>
<dbReference type="SUPFAM" id="SSF48403">
    <property type="entry name" value="Ankyrin repeat"/>
    <property type="match status" value="1"/>
</dbReference>
<dbReference type="Pfam" id="PF12796">
    <property type="entry name" value="Ank_2"/>
    <property type="match status" value="1"/>
</dbReference>
<feature type="transmembrane region" description="Helical" evidence="1">
    <location>
        <begin position="410"/>
        <end position="429"/>
    </location>
</feature>
<protein>
    <recommendedName>
        <fullName evidence="2">PGG domain-containing protein</fullName>
    </recommendedName>
</protein>
<name>A0AAD1ZB86_9LAMI</name>
<keyword evidence="1" id="KW-1133">Transmembrane helix</keyword>
<evidence type="ECO:0000259" key="2">
    <source>
        <dbReference type="Pfam" id="PF13962"/>
    </source>
</evidence>
<feature type="domain" description="PGG" evidence="2">
    <location>
        <begin position="291"/>
        <end position="403"/>
    </location>
</feature>
<proteinExistence type="predicted"/>
<dbReference type="PANTHER" id="PTHR24177">
    <property type="entry name" value="CASKIN"/>
    <property type="match status" value="1"/>
</dbReference>
<dbReference type="PANTHER" id="PTHR24177:SF482">
    <property type="entry name" value="PGG DOMAIN-CONTAINING PROTEIN"/>
    <property type="match status" value="1"/>
</dbReference>
<dbReference type="EMBL" id="OU503043">
    <property type="protein sequence ID" value="CAI9766577.1"/>
    <property type="molecule type" value="Genomic_DNA"/>
</dbReference>
<accession>A0AAD1ZB86</accession>
<dbReference type="SMART" id="SM00248">
    <property type="entry name" value="ANK"/>
    <property type="match status" value="4"/>
</dbReference>
<dbReference type="InterPro" id="IPR026961">
    <property type="entry name" value="PGG_dom"/>
</dbReference>
<sequence>MAQQSQQQQLWKILGNKISKLNENGETLLLSAVNEAKKGLVNKLVEKIAPDLLAETDNLGNTALHLAAKVGLVEDAKILVKKCPGLLNCENKEGLLPIQLAARREQAIARSMTSMLFKAGKEDDNHSKLLHGEAGAGVGSSVMKSLIKAGFYDLALDLLEFNEKLAWEEENISPLEQMANDKKHSIFHVAVMYRHENILKMAHEKNKQRKETQNPDSLGNTLLHLVGSTPRQAGIDTDAGAIFQMQNELQWFKKVSELVTPQELNSENEQKMIPFALFQVRHAAMAANEKEWMTGMATASSVAGSLVATVAFAAAFQAPGGNDSNGIPNFSNGSSFMVFAIADALALFSSITSVLTFLSIFTSRYGVRDYLRALPLRVIIGLISMIFSFIFLTIAFSSALFIVFVHKHDLIRVPIVALSCIPVILYAKLQLPSLLAMIKSTFYPSILHW</sequence>
<keyword evidence="1" id="KW-0472">Membrane</keyword>
<evidence type="ECO:0000313" key="3">
    <source>
        <dbReference type="EMBL" id="CAI9766577.1"/>
    </source>
</evidence>
<dbReference type="AlphaFoldDB" id="A0AAD1ZB86"/>
<reference evidence="3" key="1">
    <citation type="submission" date="2023-05" db="EMBL/GenBank/DDBJ databases">
        <authorList>
            <person name="Huff M."/>
        </authorList>
    </citation>
    <scope>NUCLEOTIDE SEQUENCE</scope>
</reference>
<dbReference type="Pfam" id="PF13962">
    <property type="entry name" value="PGG"/>
    <property type="match status" value="1"/>
</dbReference>
<feature type="transmembrane region" description="Helical" evidence="1">
    <location>
        <begin position="295"/>
        <end position="316"/>
    </location>
</feature>
<gene>
    <name evidence="3" type="ORF">FPE_LOCUS14007</name>
</gene>
<organism evidence="3 4">
    <name type="scientific">Fraxinus pennsylvanica</name>
    <dbReference type="NCBI Taxonomy" id="56036"/>
    <lineage>
        <taxon>Eukaryota</taxon>
        <taxon>Viridiplantae</taxon>
        <taxon>Streptophyta</taxon>
        <taxon>Embryophyta</taxon>
        <taxon>Tracheophyta</taxon>
        <taxon>Spermatophyta</taxon>
        <taxon>Magnoliopsida</taxon>
        <taxon>eudicotyledons</taxon>
        <taxon>Gunneridae</taxon>
        <taxon>Pentapetalae</taxon>
        <taxon>asterids</taxon>
        <taxon>lamiids</taxon>
        <taxon>Lamiales</taxon>
        <taxon>Oleaceae</taxon>
        <taxon>Oleeae</taxon>
        <taxon>Fraxinus</taxon>
    </lineage>
</organism>
<dbReference type="GO" id="GO:0016020">
    <property type="term" value="C:membrane"/>
    <property type="evidence" value="ECO:0007669"/>
    <property type="project" value="TreeGrafter"/>
</dbReference>